<keyword evidence="2" id="KW-1185">Reference proteome</keyword>
<accession>A0A919X8E5</accession>
<protein>
    <submittedName>
        <fullName evidence="1">Uncharacterized protein</fullName>
    </submittedName>
</protein>
<sequence>MKFDILGSCVTRDAFLSKEEINKYFARSSIVSIYSPPINIEKVDLNSRFQSRMVNYDLTKEFRKYVRNFSSDFLIIDLIDERFRILKNSEGSYLTRSTEFLKTELHKDISLIPQEKTFELWKEKADLFIEDLKKYIGENRVIIHKAFWSSTYISNNLELIPFEHNNHIEANKILNLMYAYLEYKLPQAKVIELQDYLVADESHKWGLSNFHYQPLYYAQFRKELKIHTESNSIC</sequence>
<organism evidence="1 2">
    <name type="scientific">Ornithinibacillus bavariensis</name>
    <dbReference type="NCBI Taxonomy" id="545502"/>
    <lineage>
        <taxon>Bacteria</taxon>
        <taxon>Bacillati</taxon>
        <taxon>Bacillota</taxon>
        <taxon>Bacilli</taxon>
        <taxon>Bacillales</taxon>
        <taxon>Bacillaceae</taxon>
        <taxon>Ornithinibacillus</taxon>
    </lineage>
</organism>
<comment type="caution">
    <text evidence="1">The sequence shown here is derived from an EMBL/GenBank/DDBJ whole genome shotgun (WGS) entry which is preliminary data.</text>
</comment>
<dbReference type="Pfam" id="PF19786">
    <property type="entry name" value="DUF6270"/>
    <property type="match status" value="1"/>
</dbReference>
<gene>
    <name evidence="1" type="ORF">J43TS3_15350</name>
</gene>
<proteinExistence type="predicted"/>
<evidence type="ECO:0000313" key="1">
    <source>
        <dbReference type="EMBL" id="GIO26924.1"/>
    </source>
</evidence>
<evidence type="ECO:0000313" key="2">
    <source>
        <dbReference type="Proteomes" id="UP000676917"/>
    </source>
</evidence>
<name>A0A919X8E5_9BACI</name>
<dbReference type="AlphaFoldDB" id="A0A919X8E5"/>
<dbReference type="Proteomes" id="UP000676917">
    <property type="component" value="Unassembled WGS sequence"/>
</dbReference>
<dbReference type="InterPro" id="IPR046237">
    <property type="entry name" value="DUF6270"/>
</dbReference>
<dbReference type="EMBL" id="BORP01000002">
    <property type="protein sequence ID" value="GIO26924.1"/>
    <property type="molecule type" value="Genomic_DNA"/>
</dbReference>
<dbReference type="RefSeq" id="WP_212920418.1">
    <property type="nucleotide sequence ID" value="NZ_BORP01000002.1"/>
</dbReference>
<reference evidence="1" key="1">
    <citation type="submission" date="2021-03" db="EMBL/GenBank/DDBJ databases">
        <title>Antimicrobial resistance genes in bacteria isolated from Japanese honey, and their potential for conferring macrolide and lincosamide resistance in the American foulbrood pathogen Paenibacillus larvae.</title>
        <authorList>
            <person name="Okamoto M."/>
            <person name="Kumagai M."/>
            <person name="Kanamori H."/>
            <person name="Takamatsu D."/>
        </authorList>
    </citation>
    <scope>NUCLEOTIDE SEQUENCE</scope>
    <source>
        <strain evidence="1">J43TS3</strain>
    </source>
</reference>